<keyword evidence="5" id="KW-0520">NAD</keyword>
<keyword evidence="8" id="KW-1185">Reference proteome</keyword>
<dbReference type="InterPro" id="IPR045024">
    <property type="entry name" value="NDH-2"/>
</dbReference>
<dbReference type="PANTHER" id="PTHR43706:SF45">
    <property type="entry name" value="NADH DEHYDROGENASE-LIKE PROTEIN RV1812C"/>
    <property type="match status" value="1"/>
</dbReference>
<dbReference type="PANTHER" id="PTHR43706">
    <property type="entry name" value="NADH DEHYDROGENASE"/>
    <property type="match status" value="1"/>
</dbReference>
<dbReference type="EMBL" id="CP078145">
    <property type="protein sequence ID" value="QXN92156.1"/>
    <property type="molecule type" value="Genomic_DNA"/>
</dbReference>
<dbReference type="InterPro" id="IPR023753">
    <property type="entry name" value="FAD/NAD-binding_dom"/>
</dbReference>
<keyword evidence="3" id="KW-0274">FAD</keyword>
<evidence type="ECO:0000313" key="7">
    <source>
        <dbReference type="EMBL" id="QXN92156.1"/>
    </source>
</evidence>
<name>A0ABX8RSA0_NOCIO</name>
<dbReference type="Pfam" id="PF07992">
    <property type="entry name" value="Pyr_redox_2"/>
    <property type="match status" value="1"/>
</dbReference>
<comment type="similarity">
    <text evidence="1">Belongs to the NADH dehydrogenase family.</text>
</comment>
<feature type="domain" description="FAD/NAD(P)-binding" evidence="6">
    <location>
        <begin position="25"/>
        <end position="349"/>
    </location>
</feature>
<evidence type="ECO:0000313" key="8">
    <source>
        <dbReference type="Proteomes" id="UP000694257"/>
    </source>
</evidence>
<evidence type="ECO:0000256" key="3">
    <source>
        <dbReference type="ARBA" id="ARBA00022827"/>
    </source>
</evidence>
<keyword evidence="2" id="KW-0285">Flavoprotein</keyword>
<protein>
    <submittedName>
        <fullName evidence="7">FAD-dependent oxidoreductase</fullName>
    </submittedName>
</protein>
<evidence type="ECO:0000256" key="5">
    <source>
        <dbReference type="ARBA" id="ARBA00023027"/>
    </source>
</evidence>
<keyword evidence="4" id="KW-0560">Oxidoreductase</keyword>
<gene>
    <name evidence="7" type="ORF">KV110_03015</name>
</gene>
<accession>A0ABX8RSA0</accession>
<evidence type="ECO:0000256" key="2">
    <source>
        <dbReference type="ARBA" id="ARBA00022630"/>
    </source>
</evidence>
<evidence type="ECO:0000256" key="4">
    <source>
        <dbReference type="ARBA" id="ARBA00023002"/>
    </source>
</evidence>
<evidence type="ECO:0000259" key="6">
    <source>
        <dbReference type="Pfam" id="PF07992"/>
    </source>
</evidence>
<sequence>MGEWRVGGDSEEVAVVEDNGAGRERVVIVGSGFAGFACAKRLCRILGRTGRATEVLLVTPNDYMLYTPLLPDVAGGLIDPRFVAISLADALPRVRLVIGKAEAVDLGKKTITVSSEHQPERELSWDRLVLTPGSVTRLFDVPGVAEHAHGLKTVAEALYLREQLLRQLELADFEDDPEVRRARRTVVVVGASYAGTELIAQLRALADTYAARRGFDPAEIRFVLLDMAERVMPEVGDRLSDKVLSVLRERDIDIRLKTSLKELTDSQAVLTDGTVVPTYTCAWVTGVTGAPMLETLDLPMERGRLVVDAKLGVPGHPDVFAGGDAAAVPDLTKPGKITPPTAQHASRQGKALARNVAASLGIGVAAPYKHRDMGLVVDLGPHFAVANPLGVNLSGFPAKAVTRAYHTVAVPRPVNRWAISLGYLTNSVTPRPLSLLGLVSPEEASFGSSEGIPSRR</sequence>
<proteinExistence type="inferred from homology"/>
<reference evidence="7 8" key="1">
    <citation type="submission" date="2021-07" db="EMBL/GenBank/DDBJ databases">
        <title>Whole Genome Sequence of Nocardia Iowensis.</title>
        <authorList>
            <person name="Lamm A."/>
            <person name="Collins-Fairclough A.M."/>
            <person name="Bunk B."/>
            <person name="Sproer C."/>
        </authorList>
    </citation>
    <scope>NUCLEOTIDE SEQUENCE [LARGE SCALE GENOMIC DNA]</scope>
    <source>
        <strain evidence="7 8">NRRL 5646</strain>
    </source>
</reference>
<evidence type="ECO:0000256" key="1">
    <source>
        <dbReference type="ARBA" id="ARBA00005272"/>
    </source>
</evidence>
<dbReference type="Proteomes" id="UP000694257">
    <property type="component" value="Chromosome"/>
</dbReference>
<organism evidence="7 8">
    <name type="scientific">Nocardia iowensis</name>
    <dbReference type="NCBI Taxonomy" id="204891"/>
    <lineage>
        <taxon>Bacteria</taxon>
        <taxon>Bacillati</taxon>
        <taxon>Actinomycetota</taxon>
        <taxon>Actinomycetes</taxon>
        <taxon>Mycobacteriales</taxon>
        <taxon>Nocardiaceae</taxon>
        <taxon>Nocardia</taxon>
    </lineage>
</organism>